<dbReference type="STRING" id="112248.SAMN05444392_101265"/>
<gene>
    <name evidence="1" type="ORF">SAMN05444392_101265</name>
</gene>
<evidence type="ECO:0000313" key="1">
    <source>
        <dbReference type="EMBL" id="SHE38414.1"/>
    </source>
</evidence>
<proteinExistence type="predicted"/>
<evidence type="ECO:0000313" key="2">
    <source>
        <dbReference type="Proteomes" id="UP000184476"/>
    </source>
</evidence>
<accession>A0A1M4T1X6</accession>
<reference evidence="1 2" key="1">
    <citation type="submission" date="2016-11" db="EMBL/GenBank/DDBJ databases">
        <authorList>
            <person name="Jaros S."/>
            <person name="Januszkiewicz K."/>
            <person name="Wedrychowicz H."/>
        </authorList>
    </citation>
    <scope>NUCLEOTIDE SEQUENCE [LARGE SCALE GENOMIC DNA]</scope>
    <source>
        <strain evidence="1 2">DSM 44666</strain>
    </source>
</reference>
<dbReference type="AlphaFoldDB" id="A0A1M4T1X6"/>
<sequence length="75" mass="9089">MYLFDMKFLDPNILNPRFSFWNSENIPLFGKLHFTVQLLVLLLLKKRFFYILTSEITEVFFLSLKLTLSHLFHTF</sequence>
<protein>
    <submittedName>
        <fullName evidence="1">Uncharacterized protein</fullName>
    </submittedName>
</protein>
<organism evidence="1 2">
    <name type="scientific">Seinonella peptonophila</name>
    <dbReference type="NCBI Taxonomy" id="112248"/>
    <lineage>
        <taxon>Bacteria</taxon>
        <taxon>Bacillati</taxon>
        <taxon>Bacillota</taxon>
        <taxon>Bacilli</taxon>
        <taxon>Bacillales</taxon>
        <taxon>Thermoactinomycetaceae</taxon>
        <taxon>Seinonella</taxon>
    </lineage>
</organism>
<keyword evidence="2" id="KW-1185">Reference proteome</keyword>
<name>A0A1M4T1X6_9BACL</name>
<dbReference type="Proteomes" id="UP000184476">
    <property type="component" value="Unassembled WGS sequence"/>
</dbReference>
<dbReference type="EMBL" id="FQVL01000001">
    <property type="protein sequence ID" value="SHE38414.1"/>
    <property type="molecule type" value="Genomic_DNA"/>
</dbReference>